<accession>A0A229RN72</accession>
<proteinExistence type="predicted"/>
<dbReference type="EMBL" id="NMQU01000066">
    <property type="protein sequence ID" value="OXM48100.1"/>
    <property type="molecule type" value="Genomic_DNA"/>
</dbReference>
<dbReference type="AlphaFoldDB" id="A0A229RN72"/>
<dbReference type="OrthoDB" id="3617184at2"/>
<evidence type="ECO:0000313" key="2">
    <source>
        <dbReference type="Proteomes" id="UP000215563"/>
    </source>
</evidence>
<gene>
    <name evidence="1" type="ORF">CFP75_22375</name>
</gene>
<dbReference type="Proteomes" id="UP000215563">
    <property type="component" value="Unassembled WGS sequence"/>
</dbReference>
<protein>
    <submittedName>
        <fullName evidence="1">Uncharacterized protein</fullName>
    </submittedName>
</protein>
<organism evidence="1 2">
    <name type="scientific">Amycolatopsis alba DSM 44262</name>
    <dbReference type="NCBI Taxonomy" id="1125972"/>
    <lineage>
        <taxon>Bacteria</taxon>
        <taxon>Bacillati</taxon>
        <taxon>Actinomycetota</taxon>
        <taxon>Actinomycetes</taxon>
        <taxon>Pseudonocardiales</taxon>
        <taxon>Pseudonocardiaceae</taxon>
        <taxon>Amycolatopsis</taxon>
    </lineage>
</organism>
<reference evidence="1 2" key="1">
    <citation type="submission" date="2017-07" db="EMBL/GenBank/DDBJ databases">
        <title>Amycolatopsis alba DSM 44262 Genome sequencing and assembly.</title>
        <authorList>
            <person name="Kaur N."/>
            <person name="Mayilraj S."/>
        </authorList>
    </citation>
    <scope>NUCLEOTIDE SEQUENCE [LARGE SCALE GENOMIC DNA]</scope>
    <source>
        <strain evidence="1 2">DSM 44262</strain>
    </source>
</reference>
<comment type="caution">
    <text evidence="1">The sequence shown here is derived from an EMBL/GenBank/DDBJ whole genome shotgun (WGS) entry which is preliminary data.</text>
</comment>
<dbReference type="RefSeq" id="WP_020630315.1">
    <property type="nucleotide sequence ID" value="NZ_KB913032.1"/>
</dbReference>
<name>A0A229RN72_AMYAL</name>
<evidence type="ECO:0000313" key="1">
    <source>
        <dbReference type="EMBL" id="OXM48100.1"/>
    </source>
</evidence>
<keyword evidence="2" id="KW-1185">Reference proteome</keyword>
<sequence length="80" mass="9035">MRPDYGLEIEEHEAAVCDVRFPDGEQVTLRGLQMSFRNGHRFAGKAEVPVWIGGEGQNRTVLFMLGRTETCYPVPVRTDP</sequence>